<dbReference type="EMBL" id="CAJEWE010000007">
    <property type="protein sequence ID" value="CAD2074446.1"/>
    <property type="molecule type" value="Genomic_DNA"/>
</dbReference>
<accession>A0A6V7RCE9</accession>
<dbReference type="InterPro" id="IPR046947">
    <property type="entry name" value="LytR-like"/>
</dbReference>
<reference evidence="2 3" key="1">
    <citation type="submission" date="2020-07" db="EMBL/GenBank/DDBJ databases">
        <authorList>
            <person name="Criscuolo A."/>
        </authorList>
    </citation>
    <scope>NUCLEOTIDE SEQUENCE [LARGE SCALE GENOMIC DNA]</scope>
    <source>
        <strain evidence="3">CIP 111030</strain>
    </source>
</reference>
<gene>
    <name evidence="2" type="ORF">JEOSCH030_00706</name>
</gene>
<dbReference type="PROSITE" id="PS50930">
    <property type="entry name" value="HTH_LYTTR"/>
    <property type="match status" value="1"/>
</dbReference>
<proteinExistence type="predicted"/>
<comment type="caution">
    <text evidence="2">The sequence shown here is derived from an EMBL/GenBank/DDBJ whole genome shotgun (WGS) entry which is preliminary data.</text>
</comment>
<evidence type="ECO:0000259" key="1">
    <source>
        <dbReference type="PROSITE" id="PS50930"/>
    </source>
</evidence>
<dbReference type="PANTHER" id="PTHR37299:SF1">
    <property type="entry name" value="STAGE 0 SPORULATION PROTEIN A HOMOLOG"/>
    <property type="match status" value="1"/>
</dbReference>
<feature type="domain" description="HTH LytTR-type" evidence="1">
    <location>
        <begin position="43"/>
        <end position="147"/>
    </location>
</feature>
<dbReference type="Gene3D" id="2.40.50.1020">
    <property type="entry name" value="LytTr DNA-binding domain"/>
    <property type="match status" value="1"/>
</dbReference>
<protein>
    <recommendedName>
        <fullName evidence="1">HTH LytTR-type domain-containing protein</fullName>
    </recommendedName>
</protein>
<name>A0A6V7RCE9_9BACL</name>
<sequence length="148" mass="16781">MKTELILDHSLPDDVVKIYSKDAQIGARILSYIDHFTTGLENLVIRSEDGVIIIKKMDIVSAAIYDKSLTIYTKEDEIKTSKALSALMKELDSKTFLQVSKSEMLNIHMIKRVEPSFSGNLVARMAYGDKVIISRRYVSKLKERLGIK</sequence>
<dbReference type="RefSeq" id="WP_186086196.1">
    <property type="nucleotide sequence ID" value="NZ_BMDB01000002.1"/>
</dbReference>
<dbReference type="Pfam" id="PF04397">
    <property type="entry name" value="LytTR"/>
    <property type="match status" value="1"/>
</dbReference>
<evidence type="ECO:0000313" key="2">
    <source>
        <dbReference type="EMBL" id="CAD2074446.1"/>
    </source>
</evidence>
<keyword evidence="3" id="KW-1185">Reference proteome</keyword>
<dbReference type="SMART" id="SM00850">
    <property type="entry name" value="LytTR"/>
    <property type="match status" value="1"/>
</dbReference>
<dbReference type="PANTHER" id="PTHR37299">
    <property type="entry name" value="TRANSCRIPTIONAL REGULATOR-RELATED"/>
    <property type="match status" value="1"/>
</dbReference>
<dbReference type="InterPro" id="IPR007492">
    <property type="entry name" value="LytTR_DNA-bd_dom"/>
</dbReference>
<dbReference type="Proteomes" id="UP000521032">
    <property type="component" value="Unassembled WGS sequence"/>
</dbReference>
<dbReference type="AlphaFoldDB" id="A0A6V7RCE9"/>
<dbReference type="GO" id="GO:0000156">
    <property type="term" value="F:phosphorelay response regulator activity"/>
    <property type="evidence" value="ECO:0007669"/>
    <property type="project" value="InterPro"/>
</dbReference>
<organism evidence="2 3">
    <name type="scientific">Phocicoccus schoeneichii</name>
    <dbReference type="NCBI Taxonomy" id="1812261"/>
    <lineage>
        <taxon>Bacteria</taxon>
        <taxon>Bacillati</taxon>
        <taxon>Bacillota</taxon>
        <taxon>Bacilli</taxon>
        <taxon>Bacillales</taxon>
        <taxon>Salinicoccaceae</taxon>
        <taxon>Phocicoccus</taxon>
    </lineage>
</organism>
<dbReference type="GO" id="GO:0003677">
    <property type="term" value="F:DNA binding"/>
    <property type="evidence" value="ECO:0007669"/>
    <property type="project" value="InterPro"/>
</dbReference>
<evidence type="ECO:0000313" key="3">
    <source>
        <dbReference type="Proteomes" id="UP000521032"/>
    </source>
</evidence>